<dbReference type="Pfam" id="PF04350">
    <property type="entry name" value="PilO"/>
    <property type="match status" value="1"/>
</dbReference>
<dbReference type="InterPro" id="IPR007445">
    <property type="entry name" value="PilO"/>
</dbReference>
<dbReference type="Gene3D" id="3.30.70.60">
    <property type="match status" value="1"/>
</dbReference>
<name>A0A537IGI2_9BACT</name>
<feature type="transmembrane region" description="Helical" evidence="1">
    <location>
        <begin position="16"/>
        <end position="37"/>
    </location>
</feature>
<evidence type="ECO:0000256" key="1">
    <source>
        <dbReference type="SAM" id="Phobius"/>
    </source>
</evidence>
<organism evidence="2 3">
    <name type="scientific">Candidatus Segetimicrobium genomatis</name>
    <dbReference type="NCBI Taxonomy" id="2569760"/>
    <lineage>
        <taxon>Bacteria</taxon>
        <taxon>Bacillati</taxon>
        <taxon>Candidatus Sysuimicrobiota</taxon>
        <taxon>Candidatus Sysuimicrobiia</taxon>
        <taxon>Candidatus Sysuimicrobiales</taxon>
        <taxon>Candidatus Segetimicrobiaceae</taxon>
        <taxon>Candidatus Segetimicrobium</taxon>
    </lineage>
</organism>
<protein>
    <recommendedName>
        <fullName evidence="4">Type 4a pilus biogenesis protein PilO</fullName>
    </recommendedName>
</protein>
<comment type="caution">
    <text evidence="2">The sequence shown here is derived from an EMBL/GenBank/DDBJ whole genome shotgun (WGS) entry which is preliminary data.</text>
</comment>
<dbReference type="GO" id="GO:0043107">
    <property type="term" value="P:type IV pilus-dependent motility"/>
    <property type="evidence" value="ECO:0007669"/>
    <property type="project" value="InterPro"/>
</dbReference>
<gene>
    <name evidence="2" type="ORF">E6H05_13650</name>
</gene>
<dbReference type="GO" id="GO:0043683">
    <property type="term" value="P:type IV pilus assembly"/>
    <property type="evidence" value="ECO:0007669"/>
    <property type="project" value="InterPro"/>
</dbReference>
<keyword evidence="1" id="KW-0472">Membrane</keyword>
<evidence type="ECO:0000313" key="2">
    <source>
        <dbReference type="EMBL" id="TMI70378.1"/>
    </source>
</evidence>
<dbReference type="Proteomes" id="UP000318834">
    <property type="component" value="Unassembled WGS sequence"/>
</dbReference>
<sequence>MTQRILGALSRISPRVLLLAMMLIVSAAAFEGWFLVLRAPWGEYRRLAATRESLAATVAMSATQQGELGRLTAELKELSDRLSGELHAPAPEEQLAVSLMTELDHAAARKGLTLTSVKPGARRQVLSFEEIAFEVSAQGQYLLLCEWLLDFERTLGRSATVTDFTMRSIEEGRQVGLTLKVVLYRPLRSGAEK</sequence>
<keyword evidence="1" id="KW-1133">Transmembrane helix</keyword>
<evidence type="ECO:0008006" key="4">
    <source>
        <dbReference type="Google" id="ProtNLM"/>
    </source>
</evidence>
<proteinExistence type="predicted"/>
<dbReference type="InterPro" id="IPR014717">
    <property type="entry name" value="Transl_elong_EF1B/ribsomal_bS6"/>
</dbReference>
<dbReference type="EMBL" id="VBAP01000145">
    <property type="protein sequence ID" value="TMI70378.1"/>
    <property type="molecule type" value="Genomic_DNA"/>
</dbReference>
<dbReference type="AlphaFoldDB" id="A0A537IGI2"/>
<evidence type="ECO:0000313" key="3">
    <source>
        <dbReference type="Proteomes" id="UP000318834"/>
    </source>
</evidence>
<accession>A0A537IGI2</accession>
<keyword evidence="1" id="KW-0812">Transmembrane</keyword>
<reference evidence="2 3" key="1">
    <citation type="journal article" date="2019" name="Nat. Microbiol.">
        <title>Mediterranean grassland soil C-N compound turnover is dependent on rainfall and depth, and is mediated by genomically divergent microorganisms.</title>
        <authorList>
            <person name="Diamond S."/>
            <person name="Andeer P.F."/>
            <person name="Li Z."/>
            <person name="Crits-Christoph A."/>
            <person name="Burstein D."/>
            <person name="Anantharaman K."/>
            <person name="Lane K.R."/>
            <person name="Thomas B.C."/>
            <person name="Pan C."/>
            <person name="Northen T.R."/>
            <person name="Banfield J.F."/>
        </authorList>
    </citation>
    <scope>NUCLEOTIDE SEQUENCE [LARGE SCALE GENOMIC DNA]</scope>
    <source>
        <strain evidence="2">NP_8</strain>
    </source>
</reference>